<sequence>MVARVPDAPAGVAPLTVAVRVKPGSARTRVGGRFDGPHGPALIVAVTAPPVDGRATEAARKALADALGVRPAAVSLRTGAASRDKLFLVEKATPDLVGALHRLRDG</sequence>
<dbReference type="SUPFAM" id="SSF69786">
    <property type="entry name" value="YggU-like"/>
    <property type="match status" value="1"/>
</dbReference>
<comment type="caution">
    <text evidence="3">The sequence shown here is derived from an EMBL/GenBank/DDBJ whole genome shotgun (WGS) entry which is preliminary data.</text>
</comment>
<evidence type="ECO:0000256" key="1">
    <source>
        <dbReference type="ARBA" id="ARBA00010364"/>
    </source>
</evidence>
<reference evidence="3 4" key="1">
    <citation type="submission" date="2020-03" db="EMBL/GenBank/DDBJ databases">
        <title>WGS of actinomycetes isolated from Thailand.</title>
        <authorList>
            <person name="Thawai C."/>
        </authorList>
    </citation>
    <scope>NUCLEOTIDE SEQUENCE [LARGE SCALE GENOMIC DNA]</scope>
    <source>
        <strain evidence="3 4">HSS6-12</strain>
    </source>
</reference>
<dbReference type="InterPro" id="IPR036591">
    <property type="entry name" value="YggU-like_sf"/>
</dbReference>
<name>A0ABX0ZBG0_9ACTN</name>
<organism evidence="3 4">
    <name type="scientific">Micromonospora thermarum</name>
    <dbReference type="NCBI Taxonomy" id="2720024"/>
    <lineage>
        <taxon>Bacteria</taxon>
        <taxon>Bacillati</taxon>
        <taxon>Actinomycetota</taxon>
        <taxon>Actinomycetes</taxon>
        <taxon>Micromonosporales</taxon>
        <taxon>Micromonosporaceae</taxon>
        <taxon>Micromonospora</taxon>
    </lineage>
</organism>
<dbReference type="HAMAP" id="MF_00634">
    <property type="entry name" value="UPF0235"/>
    <property type="match status" value="1"/>
</dbReference>
<evidence type="ECO:0000313" key="3">
    <source>
        <dbReference type="EMBL" id="NJP35246.1"/>
    </source>
</evidence>
<dbReference type="Proteomes" id="UP000783871">
    <property type="component" value="Unassembled WGS sequence"/>
</dbReference>
<gene>
    <name evidence="3" type="ORF">HCJ94_25530</name>
</gene>
<protein>
    <recommendedName>
        <fullName evidence="2">UPF0235 protein HCJ94_25530</fullName>
    </recommendedName>
</protein>
<dbReference type="InterPro" id="IPR003746">
    <property type="entry name" value="DUF167"/>
</dbReference>
<dbReference type="Pfam" id="PF02594">
    <property type="entry name" value="DUF167"/>
    <property type="match status" value="1"/>
</dbReference>
<evidence type="ECO:0000256" key="2">
    <source>
        <dbReference type="HAMAP-Rule" id="MF_00634"/>
    </source>
</evidence>
<evidence type="ECO:0000313" key="4">
    <source>
        <dbReference type="Proteomes" id="UP000783871"/>
    </source>
</evidence>
<keyword evidence="4" id="KW-1185">Reference proteome</keyword>
<dbReference type="NCBIfam" id="TIGR00251">
    <property type="entry name" value="DUF167 family protein"/>
    <property type="match status" value="1"/>
</dbReference>
<dbReference type="SMART" id="SM01152">
    <property type="entry name" value="DUF167"/>
    <property type="match status" value="1"/>
</dbReference>
<dbReference type="PANTHER" id="PTHR13420:SF7">
    <property type="entry name" value="UPF0235 PROTEIN C15ORF40"/>
    <property type="match status" value="1"/>
</dbReference>
<comment type="similarity">
    <text evidence="1 2">Belongs to the UPF0235 family.</text>
</comment>
<dbReference type="Gene3D" id="3.30.1200.10">
    <property type="entry name" value="YggU-like"/>
    <property type="match status" value="1"/>
</dbReference>
<proteinExistence type="inferred from homology"/>
<accession>A0ABX0ZBG0</accession>
<dbReference type="EMBL" id="JAATEO010000037">
    <property type="protein sequence ID" value="NJP35246.1"/>
    <property type="molecule type" value="Genomic_DNA"/>
</dbReference>
<dbReference type="PANTHER" id="PTHR13420">
    <property type="entry name" value="UPF0235 PROTEIN C15ORF40"/>
    <property type="match status" value="1"/>
</dbReference>